<dbReference type="EMBL" id="CAJVPP010006910">
    <property type="protein sequence ID" value="CAG8682708.1"/>
    <property type="molecule type" value="Genomic_DNA"/>
</dbReference>
<organism evidence="2 3">
    <name type="scientific">Funneliformis mosseae</name>
    <name type="common">Endomycorrhizal fungus</name>
    <name type="synonym">Glomus mosseae</name>
    <dbReference type="NCBI Taxonomy" id="27381"/>
    <lineage>
        <taxon>Eukaryota</taxon>
        <taxon>Fungi</taxon>
        <taxon>Fungi incertae sedis</taxon>
        <taxon>Mucoromycota</taxon>
        <taxon>Glomeromycotina</taxon>
        <taxon>Glomeromycetes</taxon>
        <taxon>Glomerales</taxon>
        <taxon>Glomeraceae</taxon>
        <taxon>Funneliformis</taxon>
    </lineage>
</organism>
<reference evidence="2" key="1">
    <citation type="submission" date="2021-06" db="EMBL/GenBank/DDBJ databases">
        <authorList>
            <person name="Kallberg Y."/>
            <person name="Tangrot J."/>
            <person name="Rosling A."/>
        </authorList>
    </citation>
    <scope>NUCLEOTIDE SEQUENCE</scope>
    <source>
        <strain evidence="2">87-6 pot B 2015</strain>
    </source>
</reference>
<dbReference type="Proteomes" id="UP000789375">
    <property type="component" value="Unassembled WGS sequence"/>
</dbReference>
<evidence type="ECO:0000313" key="2">
    <source>
        <dbReference type="EMBL" id="CAG8682708.1"/>
    </source>
</evidence>
<dbReference type="Pfam" id="PF25304">
    <property type="entry name" value="WHD_eIF2D"/>
    <property type="match status" value="1"/>
</dbReference>
<sequence>MLPCRPVGTENEVDIKKSSYKKVSKFLKAMEKKGVIKIKESNQKFRCISTSQTTETEINEVETKTLTSVLDLCKFRLRSV</sequence>
<evidence type="ECO:0000259" key="1">
    <source>
        <dbReference type="Pfam" id="PF25304"/>
    </source>
</evidence>
<dbReference type="GO" id="GO:0003743">
    <property type="term" value="F:translation initiation factor activity"/>
    <property type="evidence" value="ECO:0007669"/>
    <property type="project" value="InterPro"/>
</dbReference>
<gene>
    <name evidence="2" type="ORF">FMOSSE_LOCUS12973</name>
</gene>
<dbReference type="PANTHER" id="PTHR12217:SF4">
    <property type="entry name" value="EUKARYOTIC TRANSLATION INITIATION FACTOR 2D"/>
    <property type="match status" value="1"/>
</dbReference>
<feature type="domain" description="eIF2D winged helix" evidence="1">
    <location>
        <begin position="1"/>
        <end position="44"/>
    </location>
</feature>
<dbReference type="InterPro" id="IPR057429">
    <property type="entry name" value="WH_eIF2D"/>
</dbReference>
<comment type="caution">
    <text evidence="2">The sequence shown here is derived from an EMBL/GenBank/DDBJ whole genome shotgun (WGS) entry which is preliminary data.</text>
</comment>
<evidence type="ECO:0000313" key="3">
    <source>
        <dbReference type="Proteomes" id="UP000789375"/>
    </source>
</evidence>
<dbReference type="PANTHER" id="PTHR12217">
    <property type="entry name" value="EUKARYOTIC TRANSLATION INITIATION FACTOR 2D"/>
    <property type="match status" value="1"/>
</dbReference>
<keyword evidence="3" id="KW-1185">Reference proteome</keyword>
<dbReference type="AlphaFoldDB" id="A0A9N9EM73"/>
<accession>A0A9N9EM73</accession>
<dbReference type="GO" id="GO:0001731">
    <property type="term" value="P:formation of translation preinitiation complex"/>
    <property type="evidence" value="ECO:0007669"/>
    <property type="project" value="InterPro"/>
</dbReference>
<dbReference type="InterPro" id="IPR039757">
    <property type="entry name" value="EIF2D"/>
</dbReference>
<proteinExistence type="predicted"/>
<name>A0A9N9EM73_FUNMO</name>
<protein>
    <submittedName>
        <fullName evidence="2">12277_t:CDS:1</fullName>
    </submittedName>
</protein>